<dbReference type="SMART" id="SM01053">
    <property type="entry name" value="CaMBD"/>
    <property type="match status" value="1"/>
</dbReference>
<gene>
    <name evidence="14" type="primary">KCNN1</name>
</gene>
<evidence type="ECO:0000259" key="13">
    <source>
        <dbReference type="SMART" id="SM01053"/>
    </source>
</evidence>
<feature type="transmembrane region" description="Helical" evidence="12">
    <location>
        <begin position="451"/>
        <end position="474"/>
    </location>
</feature>
<dbReference type="Pfam" id="PF03530">
    <property type="entry name" value="SK_channel"/>
    <property type="match status" value="1"/>
</dbReference>
<organism evidence="14 15">
    <name type="scientific">Anabas testudineus</name>
    <name type="common">Climbing perch</name>
    <name type="synonym">Anthias testudineus</name>
    <dbReference type="NCBI Taxonomy" id="64144"/>
    <lineage>
        <taxon>Eukaryota</taxon>
        <taxon>Metazoa</taxon>
        <taxon>Chordata</taxon>
        <taxon>Craniata</taxon>
        <taxon>Vertebrata</taxon>
        <taxon>Euteleostomi</taxon>
        <taxon>Actinopterygii</taxon>
        <taxon>Neopterygii</taxon>
        <taxon>Teleostei</taxon>
        <taxon>Neoteleostei</taxon>
        <taxon>Acanthomorphata</taxon>
        <taxon>Anabantaria</taxon>
        <taxon>Anabantiformes</taxon>
        <taxon>Anabantoidei</taxon>
        <taxon>Anabantidae</taxon>
        <taxon>Anabas</taxon>
    </lineage>
</organism>
<feature type="transmembrane region" description="Helical" evidence="12">
    <location>
        <begin position="548"/>
        <end position="566"/>
    </location>
</feature>
<evidence type="ECO:0000256" key="9">
    <source>
        <dbReference type="ARBA" id="ARBA00023303"/>
    </source>
</evidence>
<reference evidence="14" key="3">
    <citation type="submission" date="2025-09" db="UniProtKB">
        <authorList>
            <consortium name="Ensembl"/>
        </authorList>
    </citation>
    <scope>IDENTIFICATION</scope>
</reference>
<name>A0A7N6AQ34_ANATE</name>
<keyword evidence="9" id="KW-0407">Ion channel</keyword>
<evidence type="ECO:0000256" key="1">
    <source>
        <dbReference type="ARBA" id="ARBA00004141"/>
    </source>
</evidence>
<accession>A0A7N6AQ34</accession>
<feature type="transmembrane region" description="Helical" evidence="12">
    <location>
        <begin position="597"/>
        <end position="621"/>
    </location>
</feature>
<comment type="subcellular location">
    <subcellularLocation>
        <location evidence="2">Cytoplasm</location>
        <location evidence="2">Myofibril</location>
        <location evidence="2">Sarcomere</location>
        <location evidence="2">Z line</location>
    </subcellularLocation>
    <subcellularLocation>
        <location evidence="1">Membrane</location>
        <topology evidence="1">Multi-pass membrane protein</topology>
    </subcellularLocation>
</comment>
<keyword evidence="15" id="KW-1185">Reference proteome</keyword>
<dbReference type="GeneTree" id="ENSGT00950000182904"/>
<feature type="compositionally biased region" description="Polar residues" evidence="11">
    <location>
        <begin position="310"/>
        <end position="323"/>
    </location>
</feature>
<evidence type="ECO:0000256" key="3">
    <source>
        <dbReference type="ARBA" id="ARBA00022448"/>
    </source>
</evidence>
<dbReference type="SUPFAM" id="SSF81327">
    <property type="entry name" value="Small-conductance potassium channel"/>
    <property type="match status" value="1"/>
</dbReference>
<dbReference type="InterPro" id="IPR004178">
    <property type="entry name" value="CaM-bd_dom"/>
</dbReference>
<keyword evidence="5" id="KW-0112">Calmodulin-binding</keyword>
<evidence type="ECO:0000256" key="6">
    <source>
        <dbReference type="ARBA" id="ARBA00022989"/>
    </source>
</evidence>
<feature type="transmembrane region" description="Helical" evidence="12">
    <location>
        <begin position="666"/>
        <end position="686"/>
    </location>
</feature>
<dbReference type="GO" id="GO:0005516">
    <property type="term" value="F:calmodulin binding"/>
    <property type="evidence" value="ECO:0007669"/>
    <property type="project" value="UniProtKB-KW"/>
</dbReference>
<evidence type="ECO:0000313" key="14">
    <source>
        <dbReference type="Ensembl" id="ENSATEP00000051212.1"/>
    </source>
</evidence>
<keyword evidence="10" id="KW-0175">Coiled coil</keyword>
<dbReference type="PRINTS" id="PR01451">
    <property type="entry name" value="SKCHANNEL"/>
</dbReference>
<dbReference type="InterPro" id="IPR015449">
    <property type="entry name" value="K_chnl_Ca-activ_SK"/>
</dbReference>
<dbReference type="OrthoDB" id="73653at2759"/>
<dbReference type="FunFam" id="1.10.287.70:FF:000027">
    <property type="entry name" value="Small conductance calcium-activated potassium channel, isoform O"/>
    <property type="match status" value="1"/>
</dbReference>
<feature type="domain" description="Calmodulin-binding" evidence="13">
    <location>
        <begin position="704"/>
        <end position="780"/>
    </location>
</feature>
<dbReference type="AlphaFoldDB" id="A0A7N6AQ34"/>
<sequence>MSPLETQNLTFSQLSDQDWLLLCGQVSSVGDDSLSTERAETSVGHPNHNDRCSCSCSDAHQRSEASTFQPQSKHVTVQDCLSRVTNTRSLLSSSHSQPFSQSTQVSSTCQVLPQQTNQKDLLKPATNHPQDNFMIRCSGQEAQKELQQQQTCSHFKAKDSSQAACPNLFNIPLNFVECSKNQKPHQHPQPAVSPDWRELFGKEPLLVQQRQNQESNCSVGDQTCKSCGDPSIIFKCRHLPYNPLTSTALMKRSSTPTSNKSVQSFSTSQFSSLENQDLTEERARQQQSQVQDFLYYCSFLTLCNSQHLSGSKLSLPSHTPRPSDTSESKDIVNGDAVRPLSSFGTLRSSITELNSSQQPLQLLHSAILEDAFSKVIREDSSKANSDNLNREDVNVPQKKTKDISYRLGQRRALFGKRKQLSDYALVCGMFGIIVMVIETELSRGFYSKDSMYSYVLKGLISLSTAILLGLIVMYHAREIQVFTNFLKYNLVINLTSMNYISSNHMFFLQLFMLLVCAIHPVPGQYMFTWTTRLAFSYTASVADADVDIILSVPMFLRLYLIGRVMLLHSKLFTDASSRSIGALNKINFDTRFVMKTLMTICPGTVLLVFSVSCWIIAAWTVRVCERYHDAQEVTSTFLGAMWLISITFLSIGYGDMVPHTYCGKGVCLLTGIMGAGCTALVVAVVARKSELTRAEKHVHNFMMDTQLYKKIKNTAANVLRETWLIYKNTKLVKKIDHAKVRHHQRKFLQAIHQLRRVKMEQRKLTDQANTVADLAKTQNMMYDLVLELQHRSEELDKRIVALEEKLDSILHSVQSLPVVLSQAITKQQKDFLDDLACRVHFLSSSLSSDCCSVPDRQLCPGSTPPETSYS</sequence>
<evidence type="ECO:0000256" key="7">
    <source>
        <dbReference type="ARBA" id="ARBA00023065"/>
    </source>
</evidence>
<dbReference type="GO" id="GO:0030018">
    <property type="term" value="C:Z disc"/>
    <property type="evidence" value="ECO:0007669"/>
    <property type="project" value="UniProtKB-SubCell"/>
</dbReference>
<protein>
    <recommendedName>
        <fullName evidence="13">Calmodulin-binding domain-containing protein</fullName>
    </recommendedName>
</protein>
<evidence type="ECO:0000256" key="2">
    <source>
        <dbReference type="ARBA" id="ARBA00004216"/>
    </source>
</evidence>
<dbReference type="Gene3D" id="1.10.287.70">
    <property type="match status" value="2"/>
</dbReference>
<keyword evidence="7" id="KW-0406">Ion transport</keyword>
<dbReference type="SUPFAM" id="SSF81324">
    <property type="entry name" value="Voltage-gated potassium channels"/>
    <property type="match status" value="1"/>
</dbReference>
<dbReference type="Pfam" id="PF07885">
    <property type="entry name" value="Ion_trans_2"/>
    <property type="match status" value="1"/>
</dbReference>
<feature type="transmembrane region" description="Helical" evidence="12">
    <location>
        <begin position="506"/>
        <end position="528"/>
    </location>
</feature>
<evidence type="ECO:0000256" key="11">
    <source>
        <dbReference type="SAM" id="MobiDB-lite"/>
    </source>
</evidence>
<feature type="transmembrane region" description="Helical" evidence="12">
    <location>
        <begin position="420"/>
        <end position="439"/>
    </location>
</feature>
<dbReference type="PANTHER" id="PTHR10153">
    <property type="entry name" value="SMALL CONDUCTANCE CALCIUM-ACTIVATED POTASSIUM CHANNEL"/>
    <property type="match status" value="1"/>
</dbReference>
<dbReference type="GO" id="GO:0016020">
    <property type="term" value="C:membrane"/>
    <property type="evidence" value="ECO:0007669"/>
    <property type="project" value="UniProtKB-SubCell"/>
</dbReference>
<dbReference type="Proteomes" id="UP000265040">
    <property type="component" value="Chromosome 4"/>
</dbReference>
<dbReference type="Ensembl" id="ENSATET00000060832.1">
    <property type="protein sequence ID" value="ENSATEP00000051212.1"/>
    <property type="gene ID" value="ENSATEG00000014438.2"/>
</dbReference>
<reference evidence="14" key="1">
    <citation type="submission" date="2021-04" db="EMBL/GenBank/DDBJ databases">
        <authorList>
            <consortium name="Wellcome Sanger Institute Data Sharing"/>
        </authorList>
    </citation>
    <scope>NUCLEOTIDE SEQUENCE [LARGE SCALE GENOMIC DNA]</scope>
</reference>
<evidence type="ECO:0000256" key="12">
    <source>
        <dbReference type="SAM" id="Phobius"/>
    </source>
</evidence>
<dbReference type="InterPro" id="IPR036122">
    <property type="entry name" value="CaM-bd_dom_sf"/>
</dbReference>
<evidence type="ECO:0000256" key="5">
    <source>
        <dbReference type="ARBA" id="ARBA00022860"/>
    </source>
</evidence>
<feature type="region of interest" description="Disordered" evidence="11">
    <location>
        <begin position="310"/>
        <end position="332"/>
    </location>
</feature>
<reference evidence="14" key="2">
    <citation type="submission" date="2025-08" db="UniProtKB">
        <authorList>
            <consortium name="Ensembl"/>
        </authorList>
    </citation>
    <scope>IDENTIFICATION</scope>
</reference>
<evidence type="ECO:0000313" key="15">
    <source>
        <dbReference type="Proteomes" id="UP000265040"/>
    </source>
</evidence>
<keyword evidence="3" id="KW-0813">Transport</keyword>
<feature type="transmembrane region" description="Helical" evidence="12">
    <location>
        <begin position="633"/>
        <end position="654"/>
    </location>
</feature>
<dbReference type="InParanoid" id="A0A7N6AQ34"/>
<keyword evidence="8 12" id="KW-0472">Membrane</keyword>
<evidence type="ECO:0000256" key="8">
    <source>
        <dbReference type="ARBA" id="ARBA00023136"/>
    </source>
</evidence>
<dbReference type="InterPro" id="IPR013099">
    <property type="entry name" value="K_chnl_dom"/>
</dbReference>
<evidence type="ECO:0000256" key="4">
    <source>
        <dbReference type="ARBA" id="ARBA00022692"/>
    </source>
</evidence>
<dbReference type="GO" id="GO:0016286">
    <property type="term" value="F:small conductance calcium-activated potassium channel activity"/>
    <property type="evidence" value="ECO:0007669"/>
    <property type="project" value="InterPro"/>
</dbReference>
<feature type="coiled-coil region" evidence="10">
    <location>
        <begin position="785"/>
        <end position="812"/>
    </location>
</feature>
<evidence type="ECO:0000256" key="10">
    <source>
        <dbReference type="SAM" id="Coils"/>
    </source>
</evidence>
<dbReference type="Pfam" id="PF02888">
    <property type="entry name" value="CaMBD"/>
    <property type="match status" value="1"/>
</dbReference>
<proteinExistence type="predicted"/>
<dbReference type="FunFam" id="1.10.287.70:FF:000022">
    <property type="entry name" value="Small conductance calcium-activated potassium channel, isoform O"/>
    <property type="match status" value="1"/>
</dbReference>
<keyword evidence="4 12" id="KW-0812">Transmembrane</keyword>
<keyword evidence="6 12" id="KW-1133">Transmembrane helix</keyword>